<protein>
    <submittedName>
        <fullName evidence="7">Putative glycosyltransferase</fullName>
    </submittedName>
</protein>
<evidence type="ECO:0000313" key="8">
    <source>
        <dbReference type="Proteomes" id="UP000005845"/>
    </source>
</evidence>
<dbReference type="PANTHER" id="PTHR43179">
    <property type="entry name" value="RHAMNOSYLTRANSFERASE WBBL"/>
    <property type="match status" value="1"/>
</dbReference>
<comment type="pathway">
    <text evidence="1">Cell wall biogenesis; cell wall polysaccharide biosynthesis.</text>
</comment>
<feature type="region of interest" description="Disordered" evidence="5">
    <location>
        <begin position="412"/>
        <end position="463"/>
    </location>
</feature>
<evidence type="ECO:0000256" key="4">
    <source>
        <dbReference type="ARBA" id="ARBA00022679"/>
    </source>
</evidence>
<dbReference type="Pfam" id="PF00535">
    <property type="entry name" value="Glycos_transf_2"/>
    <property type="match status" value="1"/>
</dbReference>
<dbReference type="Proteomes" id="UP000005845">
    <property type="component" value="Unassembled WGS sequence"/>
</dbReference>
<dbReference type="SUPFAM" id="SSF53448">
    <property type="entry name" value="Nucleotide-diphospho-sugar transferases"/>
    <property type="match status" value="1"/>
</dbReference>
<dbReference type="AlphaFoldDB" id="H5TY96"/>
<keyword evidence="4 7" id="KW-0808">Transferase</keyword>
<dbReference type="GO" id="GO:0016757">
    <property type="term" value="F:glycosyltransferase activity"/>
    <property type="evidence" value="ECO:0007669"/>
    <property type="project" value="UniProtKB-KW"/>
</dbReference>
<sequence length="463" mass="50276">MTELFTAPIELRPVMPATGGPEWPGATWVGQLDTAELDLADRSADITVTCRPLGADGYTRARLLIRESVVLVRFTESPLENGLATVTIPPCDETRDNGDAPSRPVSVVVCTRERPEHLRSALASLTLLDHPDLEIIVVDNAPATDATARVVDECDDPRVRLVTEPTPGLSAARNTGLLAASHEIVAFTDDDVVVDQRWITGLLAGFARADDVACVCGLVPSGELRTPAQAYFDWRVSWADNIVARRYSLLDPPDDVPLFPYQVGIYGTGANFAVDRDRIVRLGGFDEALGAGTTTMGGEDLDIFLRVLQAGYSLVSEPAAIVWHRHRSDNEALLSQARGYGAGLGAVLTKIAFDRAHRRLAFSVLRKRFRAVSRASAAYGGVCRPPDHVLVDISASVGRSRCSQSCAVRWPSPADGEQVVTPPRSTRHATARSSIPVRSDDNERTDPYRERQRASADLGSRHR</sequence>
<gene>
    <name evidence="7" type="ORF">GOSPT_045_00900</name>
</gene>
<accession>H5TY96</accession>
<name>H5TY96_9ACTN</name>
<dbReference type="EMBL" id="BAFC01000045">
    <property type="protein sequence ID" value="GAB38454.1"/>
    <property type="molecule type" value="Genomic_DNA"/>
</dbReference>
<dbReference type="Gene3D" id="3.90.550.10">
    <property type="entry name" value="Spore Coat Polysaccharide Biosynthesis Protein SpsA, Chain A"/>
    <property type="match status" value="1"/>
</dbReference>
<evidence type="ECO:0000313" key="7">
    <source>
        <dbReference type="EMBL" id="GAB38454.1"/>
    </source>
</evidence>
<reference evidence="7 8" key="1">
    <citation type="submission" date="2012-02" db="EMBL/GenBank/DDBJ databases">
        <title>Whole genome shotgun sequence of Gordonia sputi NBRC 100414.</title>
        <authorList>
            <person name="Yoshida I."/>
            <person name="Hosoyama A."/>
            <person name="Tsuchikane K."/>
            <person name="Katsumata H."/>
            <person name="Yamazaki S."/>
            <person name="Fujita N."/>
        </authorList>
    </citation>
    <scope>NUCLEOTIDE SEQUENCE [LARGE SCALE GENOMIC DNA]</scope>
    <source>
        <strain evidence="7 8">NBRC 100414</strain>
    </source>
</reference>
<keyword evidence="8" id="KW-1185">Reference proteome</keyword>
<comment type="similarity">
    <text evidence="2">Belongs to the glycosyltransferase 2 family.</text>
</comment>
<feature type="domain" description="Glycosyltransferase 2-like" evidence="6">
    <location>
        <begin position="106"/>
        <end position="231"/>
    </location>
</feature>
<evidence type="ECO:0000256" key="2">
    <source>
        <dbReference type="ARBA" id="ARBA00006739"/>
    </source>
</evidence>
<evidence type="ECO:0000259" key="6">
    <source>
        <dbReference type="Pfam" id="PF00535"/>
    </source>
</evidence>
<evidence type="ECO:0000256" key="3">
    <source>
        <dbReference type="ARBA" id="ARBA00022676"/>
    </source>
</evidence>
<evidence type="ECO:0000256" key="5">
    <source>
        <dbReference type="SAM" id="MobiDB-lite"/>
    </source>
</evidence>
<dbReference type="eggNOG" id="COG1216">
    <property type="taxonomic scope" value="Bacteria"/>
</dbReference>
<evidence type="ECO:0000256" key="1">
    <source>
        <dbReference type="ARBA" id="ARBA00004776"/>
    </source>
</evidence>
<proteinExistence type="inferred from homology"/>
<dbReference type="InterPro" id="IPR001173">
    <property type="entry name" value="Glyco_trans_2-like"/>
</dbReference>
<organism evidence="7 8">
    <name type="scientific">Gordonia sputi NBRC 100414</name>
    <dbReference type="NCBI Taxonomy" id="1089453"/>
    <lineage>
        <taxon>Bacteria</taxon>
        <taxon>Bacillati</taxon>
        <taxon>Actinomycetota</taxon>
        <taxon>Actinomycetes</taxon>
        <taxon>Mycobacteriales</taxon>
        <taxon>Gordoniaceae</taxon>
        <taxon>Gordonia</taxon>
    </lineage>
</organism>
<keyword evidence="3" id="KW-0328">Glycosyltransferase</keyword>
<dbReference type="InterPro" id="IPR029044">
    <property type="entry name" value="Nucleotide-diphossugar_trans"/>
</dbReference>
<comment type="caution">
    <text evidence="7">The sequence shown here is derived from an EMBL/GenBank/DDBJ whole genome shotgun (WGS) entry which is preliminary data.</text>
</comment>
<feature type="compositionally biased region" description="Basic and acidic residues" evidence="5">
    <location>
        <begin position="438"/>
        <end position="454"/>
    </location>
</feature>
<dbReference type="RefSeq" id="WP_005204254.1">
    <property type="nucleotide sequence ID" value="NZ_BAFC01000045.1"/>
</dbReference>
<dbReference type="PANTHER" id="PTHR43179:SF12">
    <property type="entry name" value="GALACTOFURANOSYLTRANSFERASE GLFT2"/>
    <property type="match status" value="1"/>
</dbReference>